<dbReference type="Gene3D" id="1.25.40.390">
    <property type="match status" value="1"/>
</dbReference>
<accession>A0ABY6D077</accession>
<dbReference type="PROSITE" id="PS51257">
    <property type="entry name" value="PROKAR_LIPOPROTEIN"/>
    <property type="match status" value="1"/>
</dbReference>
<keyword evidence="2" id="KW-1185">Reference proteome</keyword>
<dbReference type="Proteomes" id="UP001062165">
    <property type="component" value="Chromosome"/>
</dbReference>
<name>A0ABY6D077_9BACT</name>
<proteinExistence type="predicted"/>
<dbReference type="EMBL" id="CP106735">
    <property type="protein sequence ID" value="UXX79566.1"/>
    <property type="molecule type" value="Genomic_DNA"/>
</dbReference>
<protein>
    <submittedName>
        <fullName evidence="1">SusD/RagB family nutrient-binding outer membrane lipoprotein</fullName>
    </submittedName>
</protein>
<evidence type="ECO:0000313" key="1">
    <source>
        <dbReference type="EMBL" id="UXX79566.1"/>
    </source>
</evidence>
<dbReference type="RefSeq" id="WP_263051297.1">
    <property type="nucleotide sequence ID" value="NZ_CP106735.1"/>
</dbReference>
<dbReference type="InterPro" id="IPR011990">
    <property type="entry name" value="TPR-like_helical_dom_sf"/>
</dbReference>
<dbReference type="InterPro" id="IPR041662">
    <property type="entry name" value="SusD-like_2"/>
</dbReference>
<sequence>MKKTLLILGIAIGMFSCDDISELNVDPKNPSEVGAEVLFTYGQYNLVKQFVNIDYNHNVDRMWSNFLTQTTYIQEASYNSTNRDIGGSHWDNIYTESLYELNDAKEVVASEEVSDALLPEKKNKLAQIRIMEVFAYQYLVDNFGSVPYTDALDVNNVVPTYDTGDYIYGAILDSLNAAIADIDVTAAGFSTSGDILYGGDMELWKKFGNSLKLKIGMRVADVASMNPGTIVSEAVAGGVFESNADNASYAFSTGQPYTNPIYDYFVVDSRASDFVVTKFFIDMLEGLSDPRIDAYLDDNIAAGYTGGIYGAEGNAYALLTHIDPALVEADYPGMIMDYAAVSFMLAEAVERGFISGTAATHYDNGVKASFESWGFTAADAAAYLASSGVAYASASGTYKEKIGRQKYIAAFNQGHEAWTEARRLNFPELLPAASDGTPNPHRLVYPTAEPLINTTNYTAASSALGGDNGDSRIFWDLN</sequence>
<keyword evidence="1" id="KW-0449">Lipoprotein</keyword>
<evidence type="ECO:0000313" key="2">
    <source>
        <dbReference type="Proteomes" id="UP001062165"/>
    </source>
</evidence>
<dbReference type="SUPFAM" id="SSF48452">
    <property type="entry name" value="TPR-like"/>
    <property type="match status" value="1"/>
</dbReference>
<organism evidence="1 2">
    <name type="scientific">Reichenbachiella carrageenanivorans</name>
    <dbReference type="NCBI Taxonomy" id="2979869"/>
    <lineage>
        <taxon>Bacteria</taxon>
        <taxon>Pseudomonadati</taxon>
        <taxon>Bacteroidota</taxon>
        <taxon>Cytophagia</taxon>
        <taxon>Cytophagales</taxon>
        <taxon>Reichenbachiellaceae</taxon>
        <taxon>Reichenbachiella</taxon>
    </lineage>
</organism>
<gene>
    <name evidence="1" type="ORF">N7E81_00380</name>
</gene>
<reference evidence="1" key="1">
    <citation type="submission" date="2022-10" db="EMBL/GenBank/DDBJ databases">
        <title>Comparative genomics and taxonomic characterization of three novel marine species of genus Reichenbachiella exhibiting antioxidant and polysaccharide degradation activities.</title>
        <authorList>
            <person name="Muhammad N."/>
            <person name="Lee Y.-J."/>
            <person name="Ko J."/>
            <person name="Kim S.-G."/>
        </authorList>
    </citation>
    <scope>NUCLEOTIDE SEQUENCE</scope>
    <source>
        <strain evidence="1">Wsw4-B4</strain>
    </source>
</reference>
<dbReference type="Pfam" id="PF12771">
    <property type="entry name" value="SusD-like_2"/>
    <property type="match status" value="1"/>
</dbReference>